<dbReference type="AlphaFoldDB" id="A0A8S2PYX7"/>
<dbReference type="Pfam" id="PF04707">
    <property type="entry name" value="PRELI"/>
    <property type="match status" value="1"/>
</dbReference>
<proteinExistence type="predicted"/>
<dbReference type="PROSITE" id="PS50904">
    <property type="entry name" value="PRELI_MSF1"/>
    <property type="match status" value="1"/>
</dbReference>
<reference evidence="2" key="1">
    <citation type="submission" date="2021-02" db="EMBL/GenBank/DDBJ databases">
        <authorList>
            <person name="Nowell W R."/>
        </authorList>
    </citation>
    <scope>NUCLEOTIDE SEQUENCE</scope>
</reference>
<sequence>MVQKYQSPVRVYRYPFELVMAAYEKRFPTCPMIPVFLGSDITSEFRSEDGAVEIIERRCRLNVDAPYLLKK</sequence>
<dbReference type="EMBL" id="CAJOBI010006811">
    <property type="protein sequence ID" value="CAF4069942.1"/>
    <property type="molecule type" value="Genomic_DNA"/>
</dbReference>
<gene>
    <name evidence="3" type="ORF">BYL167_LOCUS62281</name>
    <name evidence="2" type="ORF">SMN809_LOCUS15684</name>
</gene>
<dbReference type="Proteomes" id="UP000681967">
    <property type="component" value="Unassembled WGS sequence"/>
</dbReference>
<feature type="domain" description="PRELI/MSF1" evidence="1">
    <location>
        <begin position="3"/>
        <end position="71"/>
    </location>
</feature>
<accession>A0A8S2PYX7</accession>
<dbReference type="Proteomes" id="UP000676336">
    <property type="component" value="Unassembled WGS sequence"/>
</dbReference>
<evidence type="ECO:0000313" key="2">
    <source>
        <dbReference type="EMBL" id="CAF4069942.1"/>
    </source>
</evidence>
<dbReference type="InterPro" id="IPR006797">
    <property type="entry name" value="PRELI/MSF1_dom"/>
</dbReference>
<dbReference type="EMBL" id="CAJOBH010234306">
    <property type="protein sequence ID" value="CAF5083947.1"/>
    <property type="molecule type" value="Genomic_DNA"/>
</dbReference>
<evidence type="ECO:0000313" key="4">
    <source>
        <dbReference type="Proteomes" id="UP000676336"/>
    </source>
</evidence>
<protein>
    <recommendedName>
        <fullName evidence="1">PRELI/MSF1 domain-containing protein</fullName>
    </recommendedName>
</protein>
<evidence type="ECO:0000313" key="3">
    <source>
        <dbReference type="EMBL" id="CAF5083947.1"/>
    </source>
</evidence>
<name>A0A8S2PYX7_9BILA</name>
<organism evidence="2 4">
    <name type="scientific">Rotaria magnacalcarata</name>
    <dbReference type="NCBI Taxonomy" id="392030"/>
    <lineage>
        <taxon>Eukaryota</taxon>
        <taxon>Metazoa</taxon>
        <taxon>Spiralia</taxon>
        <taxon>Gnathifera</taxon>
        <taxon>Rotifera</taxon>
        <taxon>Eurotatoria</taxon>
        <taxon>Bdelloidea</taxon>
        <taxon>Philodinida</taxon>
        <taxon>Philodinidae</taxon>
        <taxon>Rotaria</taxon>
    </lineage>
</organism>
<comment type="caution">
    <text evidence="2">The sequence shown here is derived from an EMBL/GenBank/DDBJ whole genome shotgun (WGS) entry which is preliminary data.</text>
</comment>
<feature type="non-terminal residue" evidence="2">
    <location>
        <position position="71"/>
    </location>
</feature>
<evidence type="ECO:0000259" key="1">
    <source>
        <dbReference type="PROSITE" id="PS50904"/>
    </source>
</evidence>